<gene>
    <name evidence="2" type="ORF">TCNE_LOCUS6959</name>
</gene>
<feature type="compositionally biased region" description="Polar residues" evidence="1">
    <location>
        <begin position="38"/>
        <end position="52"/>
    </location>
</feature>
<proteinExistence type="predicted"/>
<reference evidence="2 3" key="2">
    <citation type="submission" date="2018-11" db="EMBL/GenBank/DDBJ databases">
        <authorList>
            <consortium name="Pathogen Informatics"/>
        </authorList>
    </citation>
    <scope>NUCLEOTIDE SEQUENCE [LARGE SCALE GENOMIC DNA]</scope>
</reference>
<reference evidence="4" key="1">
    <citation type="submission" date="2016-06" db="UniProtKB">
        <authorList>
            <consortium name="WormBaseParasite"/>
        </authorList>
    </citation>
    <scope>IDENTIFICATION</scope>
</reference>
<feature type="compositionally biased region" description="Basic and acidic residues" evidence="1">
    <location>
        <begin position="315"/>
        <end position="324"/>
    </location>
</feature>
<protein>
    <submittedName>
        <fullName evidence="4">TACC_C domain-containing protein</fullName>
    </submittedName>
</protein>
<feature type="region of interest" description="Disordered" evidence="1">
    <location>
        <begin position="93"/>
        <end position="120"/>
    </location>
</feature>
<evidence type="ECO:0000313" key="4">
    <source>
        <dbReference type="WBParaSite" id="TCNE_0000695901-mRNA-1"/>
    </source>
</evidence>
<feature type="region of interest" description="Disordered" evidence="1">
    <location>
        <begin position="301"/>
        <end position="343"/>
    </location>
</feature>
<name>A0A183UEN9_TOXCA</name>
<organism evidence="3 4">
    <name type="scientific">Toxocara canis</name>
    <name type="common">Canine roundworm</name>
    <dbReference type="NCBI Taxonomy" id="6265"/>
    <lineage>
        <taxon>Eukaryota</taxon>
        <taxon>Metazoa</taxon>
        <taxon>Ecdysozoa</taxon>
        <taxon>Nematoda</taxon>
        <taxon>Chromadorea</taxon>
        <taxon>Rhabditida</taxon>
        <taxon>Spirurina</taxon>
        <taxon>Ascaridomorpha</taxon>
        <taxon>Ascaridoidea</taxon>
        <taxon>Toxocaridae</taxon>
        <taxon>Toxocara</taxon>
    </lineage>
</organism>
<accession>A0A183UEN9</accession>
<evidence type="ECO:0000256" key="1">
    <source>
        <dbReference type="SAM" id="MobiDB-lite"/>
    </source>
</evidence>
<evidence type="ECO:0000313" key="3">
    <source>
        <dbReference type="Proteomes" id="UP000050794"/>
    </source>
</evidence>
<dbReference type="EMBL" id="UYWY01019586">
    <property type="protein sequence ID" value="VDM38280.1"/>
    <property type="molecule type" value="Genomic_DNA"/>
</dbReference>
<feature type="compositionally biased region" description="Polar residues" evidence="1">
    <location>
        <begin position="302"/>
        <end position="312"/>
    </location>
</feature>
<feature type="region of interest" description="Disordered" evidence="1">
    <location>
        <begin position="37"/>
        <end position="56"/>
    </location>
</feature>
<keyword evidence="3" id="KW-1185">Reference proteome</keyword>
<dbReference type="WBParaSite" id="TCNE_0000695901-mRNA-1">
    <property type="protein sequence ID" value="TCNE_0000695901-mRNA-1"/>
    <property type="gene ID" value="TCNE_0000695901"/>
</dbReference>
<evidence type="ECO:0000313" key="2">
    <source>
        <dbReference type="EMBL" id="VDM38280.1"/>
    </source>
</evidence>
<dbReference type="Proteomes" id="UP000050794">
    <property type="component" value="Unassembled WGS sequence"/>
</dbReference>
<feature type="compositionally biased region" description="Polar residues" evidence="1">
    <location>
        <begin position="325"/>
        <end position="343"/>
    </location>
</feature>
<dbReference type="AlphaFoldDB" id="A0A183UEN9"/>
<feature type="region of interest" description="Disordered" evidence="1">
    <location>
        <begin position="478"/>
        <end position="497"/>
    </location>
</feature>
<sequence>MLFHRIWPLFLVKAIHFSEPAIELTHQSMPSSAPFALSNESNVPHTSGTANRRNNDEFNDRIIMTAAQPSDNTEYVLLDEPTHIPHYSIKNAARSSLPSSEHPISEAHRKQSPPCDFNSQRKSGKFSNFEAWNTSAVHETEISSASFQPIFESEKTTSLSRFAEKRVNSPNTAVPFESENCNSFAVNDEHLRRSESVLSDNDSIYLCSKHDDESKSEMFALEGDLWERHSLDILSQFSTLELQPILKERTSVSPESLRRGDSRRKQRDVPLLACKLLQSECEYTEPKCTVYEKTISKPESDNFLSDNVNGTPEHSLMEESDHVKSSTSLIDRATSPQSHGSDSLINLDKDESSIFHSSAYPILNIPSSATIDIGSEIPLVNAEADSEIDLNHAGIPTYGAIRSRSPLFTDNADFDNESRNVATRKSEILFLESPLTNIRNNGKPEYEACMRVAETKLVSEGKDKLVMKESVPVASIDDGFEADDEPTTSVRPTDLSAAPSKSILHVHSKPTRLGKNKSVSFPSREPEVVVSEHRLIITGVESDSDTV</sequence>